<dbReference type="PANTHER" id="PTHR48229">
    <property type="entry name" value="CAIB/BAIF FAMILY ENZYME (AFU_ORTHOLOGUE AFUA_1G05360)-RELATED"/>
    <property type="match status" value="1"/>
</dbReference>
<dbReference type="GO" id="GO:0003824">
    <property type="term" value="F:catalytic activity"/>
    <property type="evidence" value="ECO:0007669"/>
    <property type="project" value="InterPro"/>
</dbReference>
<dbReference type="RefSeq" id="WP_124739104.1">
    <property type="nucleotide sequence ID" value="NZ_CP034086.1"/>
</dbReference>
<reference evidence="1 2" key="1">
    <citation type="submission" date="2018-11" db="EMBL/GenBank/DDBJ databases">
        <title>Genome squencing of methanotrophic bacteria isolated from alkaline groundwater in Korea.</title>
        <authorList>
            <person name="Nguyen L.N."/>
        </authorList>
    </citation>
    <scope>NUCLEOTIDE SEQUENCE [LARGE SCALE GENOMIC DNA]</scope>
    <source>
        <strain evidence="1 2">GW6</strain>
    </source>
</reference>
<dbReference type="EMBL" id="CP034086">
    <property type="protein sequence ID" value="AZG77404.1"/>
    <property type="molecule type" value="Genomic_DNA"/>
</dbReference>
<evidence type="ECO:0000313" key="2">
    <source>
        <dbReference type="Proteomes" id="UP000273982"/>
    </source>
</evidence>
<dbReference type="Pfam" id="PF02515">
    <property type="entry name" value="CoA_transf_3"/>
    <property type="match status" value="1"/>
</dbReference>
<sequence length="494" mass="54038">MYSARQKEILAAIAQGLNLPQHASPVHVDQTPGYVDSPIEVHDFAVALMGAIGATIASIGESRGLGAQQVRIDRRHAGLLFNEIAYFFQSGWQFDISAVHTAVNNFYRTRDGRHIFFNGAYQHLRDGILRYLDCPNAREAIAKSVARFDAQTLEDELSALGLCAAILRSPEEWRAHPQGRAIGDTPPIELIRQGDAAPVPFTPAAARPLERLRVLDFTHVVAGPTIGKLLAEHGADVIHCRNPYLDHILGFDIDTSFGKKTAYIDLHADADRARALDLVRDCDVFVQGFRWGSLAERGFGPQELWRINPRLIYVEVNAYGFQGPWAERRGWEQLAQAATGLAAMHSAELGEPALIPAYFNDYGSGCLGALGVLSALLRRAEAGGRWIVRVSLAGTAMLGLRFAANAQAPIPISQDDLNHYLVDQDSPLGLLTRVAPAIQLEKTPPYVDRAGSFPGSSTLDIGWGPDPFAPHAPPHRPTSIFRRGVAHMRGRQIL</sequence>
<dbReference type="PANTHER" id="PTHR48229:SF1">
    <property type="entry name" value="ALPHA METHYLACYL-COA RACEMASE-RELATED"/>
    <property type="match status" value="1"/>
</dbReference>
<evidence type="ECO:0000313" key="1">
    <source>
        <dbReference type="EMBL" id="AZG77404.1"/>
    </source>
</evidence>
<organism evidence="1 2">
    <name type="scientific">Methylocystis rosea</name>
    <dbReference type="NCBI Taxonomy" id="173366"/>
    <lineage>
        <taxon>Bacteria</taxon>
        <taxon>Pseudomonadati</taxon>
        <taxon>Pseudomonadota</taxon>
        <taxon>Alphaproteobacteria</taxon>
        <taxon>Hyphomicrobiales</taxon>
        <taxon>Methylocystaceae</taxon>
        <taxon>Methylocystis</taxon>
    </lineage>
</organism>
<proteinExistence type="predicted"/>
<gene>
    <name evidence="1" type="ORF">EHO51_12065</name>
</gene>
<dbReference type="AlphaFoldDB" id="A0A3G8M724"/>
<dbReference type="Gene3D" id="3.40.50.10540">
    <property type="entry name" value="Crotonobetainyl-coa:carnitine coa-transferase, domain 1"/>
    <property type="match status" value="1"/>
</dbReference>
<evidence type="ECO:0008006" key="3">
    <source>
        <dbReference type="Google" id="ProtNLM"/>
    </source>
</evidence>
<accession>A0A3G8M724</accession>
<dbReference type="Proteomes" id="UP000273982">
    <property type="component" value="Chromosome"/>
</dbReference>
<dbReference type="KEGG" id="mros:EHO51_12065"/>
<dbReference type="SUPFAM" id="SSF89796">
    <property type="entry name" value="CoA-transferase family III (CaiB/BaiF)"/>
    <property type="match status" value="2"/>
</dbReference>
<dbReference type="InterPro" id="IPR003673">
    <property type="entry name" value="CoA-Trfase_fam_III"/>
</dbReference>
<name>A0A3G8M724_9HYPH</name>
<dbReference type="InterPro" id="IPR023606">
    <property type="entry name" value="CoA-Trfase_III_dom_1_sf"/>
</dbReference>
<protein>
    <recommendedName>
        <fullName evidence="3">CoA transferase</fullName>
    </recommendedName>
</protein>
<dbReference type="InterPro" id="IPR052985">
    <property type="entry name" value="CoA-trans_III_biosynth/detox"/>
</dbReference>